<evidence type="ECO:0000256" key="6">
    <source>
        <dbReference type="ARBA" id="ARBA00022449"/>
    </source>
</evidence>
<keyword evidence="9 13" id="KW-1133">Transmembrane helix</keyword>
<dbReference type="PATRIC" id="fig|1235802.3.peg.743"/>
<organism evidence="14 15">
    <name type="scientific">Eubacterium plexicaudatum ASF492</name>
    <dbReference type="NCBI Taxonomy" id="1235802"/>
    <lineage>
        <taxon>Bacteria</taxon>
        <taxon>Bacillati</taxon>
        <taxon>Bacillota</taxon>
        <taxon>Clostridia</taxon>
        <taxon>Eubacteriales</taxon>
        <taxon>Eubacteriaceae</taxon>
        <taxon>Eubacterium</taxon>
    </lineage>
</organism>
<keyword evidence="8 13" id="KW-0812">Transmembrane</keyword>
<comment type="similarity">
    <text evidence="3">Belongs to the multi antimicrobial extrusion (MATE) (TC 2.A.66.1) family.</text>
</comment>
<evidence type="ECO:0000313" key="14">
    <source>
        <dbReference type="EMBL" id="EMZ36329.1"/>
    </source>
</evidence>
<dbReference type="OrthoDB" id="9776324at2"/>
<evidence type="ECO:0000256" key="5">
    <source>
        <dbReference type="ARBA" id="ARBA00022448"/>
    </source>
</evidence>
<feature type="transmembrane region" description="Helical" evidence="13">
    <location>
        <begin position="359"/>
        <end position="378"/>
    </location>
</feature>
<dbReference type="InterPro" id="IPR050222">
    <property type="entry name" value="MATE_MdtK"/>
</dbReference>
<evidence type="ECO:0000256" key="3">
    <source>
        <dbReference type="ARBA" id="ARBA00010199"/>
    </source>
</evidence>
<keyword evidence="7" id="KW-1003">Cell membrane</keyword>
<keyword evidence="10" id="KW-0406">Ion transport</keyword>
<dbReference type="GO" id="GO:0006811">
    <property type="term" value="P:monoatomic ion transport"/>
    <property type="evidence" value="ECO:0007669"/>
    <property type="project" value="UniProtKB-KW"/>
</dbReference>
<dbReference type="GO" id="GO:0005886">
    <property type="term" value="C:plasma membrane"/>
    <property type="evidence" value="ECO:0007669"/>
    <property type="project" value="UniProtKB-SubCell"/>
</dbReference>
<dbReference type="GO" id="GO:0015297">
    <property type="term" value="F:antiporter activity"/>
    <property type="evidence" value="ECO:0007669"/>
    <property type="project" value="UniProtKB-KW"/>
</dbReference>
<evidence type="ECO:0000313" key="15">
    <source>
        <dbReference type="Proteomes" id="UP000012589"/>
    </source>
</evidence>
<protein>
    <recommendedName>
        <fullName evidence="4">Probable multidrug resistance protein NorM</fullName>
    </recommendedName>
    <alternativeName>
        <fullName evidence="12">Multidrug-efflux transporter</fullName>
    </alternativeName>
</protein>
<feature type="transmembrane region" description="Helical" evidence="13">
    <location>
        <begin position="196"/>
        <end position="216"/>
    </location>
</feature>
<reference evidence="14 15" key="1">
    <citation type="journal article" date="2014" name="Genome Announc.">
        <title>Draft genome sequences of the altered schaedler flora, a defined bacterial community from gnotobiotic mice.</title>
        <authorList>
            <person name="Wannemuehler M.J."/>
            <person name="Overstreet A.M."/>
            <person name="Ward D.V."/>
            <person name="Phillips G.J."/>
        </authorList>
    </citation>
    <scope>NUCLEOTIDE SEQUENCE [LARGE SCALE GENOMIC DNA]</scope>
    <source>
        <strain evidence="14 15">ASF492</strain>
    </source>
</reference>
<dbReference type="CDD" id="cd13138">
    <property type="entry name" value="MATE_yoeA_like"/>
    <property type="match status" value="1"/>
</dbReference>
<dbReference type="EMBL" id="AQFT01000023">
    <property type="protein sequence ID" value="EMZ36329.1"/>
    <property type="molecule type" value="Genomic_DNA"/>
</dbReference>
<dbReference type="InterPro" id="IPR002528">
    <property type="entry name" value="MATE_fam"/>
</dbReference>
<dbReference type="Proteomes" id="UP000012589">
    <property type="component" value="Unassembled WGS sequence"/>
</dbReference>
<evidence type="ECO:0000256" key="13">
    <source>
        <dbReference type="SAM" id="Phobius"/>
    </source>
</evidence>
<feature type="transmembrane region" description="Helical" evidence="13">
    <location>
        <begin position="135"/>
        <end position="160"/>
    </location>
</feature>
<sequence>MKQVTDMTQGKPAKLILSFALPLILTNVGQQLYMIVDSSVVGRGVGLKALAAVGSADWTYWLILWTVMGMTQGFAVFISRYFGKQDYHNVNKTIATSTILCAVIGVILTVSGLLAAKPLLGLLKTPDDIIGDSAIYLMTMIAGTLIVTAYNMAASVLRLFGDGKSPLLAMVIDAFLNVGLDLVFVLVFHWGVFGAAIASVTAQLFSFLFCLVRIGKIEYVRFEKNDWKFDGRMAKEMLAFALPIALQMIVIAVSGMVFQSAINLQGSIFVAGYTAMNKMYGLLESTAISLGMAASTFFAQNYGAGEKSRVRAGVRTAAVISVIMAACVTIIMLLVGKYLLQMFINAAEDGAAESLQIGFHYLIIMSACLVVLYLIHVYRNAMQALGNSVWSMISGFAECGTRILMAKGIVLLLGVETLYYVESAAWPR</sequence>
<evidence type="ECO:0000256" key="4">
    <source>
        <dbReference type="ARBA" id="ARBA00020268"/>
    </source>
</evidence>
<feature type="transmembrane region" description="Helical" evidence="13">
    <location>
        <begin position="94"/>
        <end position="115"/>
    </location>
</feature>
<evidence type="ECO:0000256" key="12">
    <source>
        <dbReference type="ARBA" id="ARBA00031636"/>
    </source>
</evidence>
<feature type="transmembrane region" description="Helical" evidence="13">
    <location>
        <begin position="316"/>
        <end position="339"/>
    </location>
</feature>
<evidence type="ECO:0000256" key="2">
    <source>
        <dbReference type="ARBA" id="ARBA00004651"/>
    </source>
</evidence>
<accession>N2BHK7</accession>
<name>N2BHK7_9FIRM</name>
<keyword evidence="6" id="KW-0050">Antiport</keyword>
<gene>
    <name evidence="14" type="ORF">C823_00696</name>
</gene>
<comment type="caution">
    <text evidence="14">The sequence shown here is derived from an EMBL/GenBank/DDBJ whole genome shotgun (WGS) entry which is preliminary data.</text>
</comment>
<keyword evidence="11 13" id="KW-0472">Membrane</keyword>
<dbReference type="STRING" id="1235802.C823_00696"/>
<dbReference type="HOGENOM" id="CLU_012893_5_0_9"/>
<dbReference type="PANTHER" id="PTHR43298:SF2">
    <property type="entry name" value="FMN_FAD EXPORTER YEEO-RELATED"/>
    <property type="match status" value="1"/>
</dbReference>
<dbReference type="PIRSF" id="PIRSF006603">
    <property type="entry name" value="DinF"/>
    <property type="match status" value="1"/>
</dbReference>
<dbReference type="PANTHER" id="PTHR43298">
    <property type="entry name" value="MULTIDRUG RESISTANCE PROTEIN NORM-RELATED"/>
    <property type="match status" value="1"/>
</dbReference>
<evidence type="ECO:0000256" key="10">
    <source>
        <dbReference type="ARBA" id="ARBA00023065"/>
    </source>
</evidence>
<comment type="function">
    <text evidence="1">Multidrug efflux pump.</text>
</comment>
<feature type="transmembrane region" description="Helical" evidence="13">
    <location>
        <begin position="58"/>
        <end position="82"/>
    </location>
</feature>
<proteinExistence type="inferred from homology"/>
<comment type="subcellular location">
    <subcellularLocation>
        <location evidence="2">Cell membrane</location>
        <topology evidence="2">Multi-pass membrane protein</topology>
    </subcellularLocation>
</comment>
<dbReference type="GO" id="GO:0042910">
    <property type="term" value="F:xenobiotic transmembrane transporter activity"/>
    <property type="evidence" value="ECO:0007669"/>
    <property type="project" value="InterPro"/>
</dbReference>
<feature type="transmembrane region" description="Helical" evidence="13">
    <location>
        <begin position="237"/>
        <end position="262"/>
    </location>
</feature>
<feature type="transmembrane region" description="Helical" evidence="13">
    <location>
        <begin position="399"/>
        <end position="421"/>
    </location>
</feature>
<dbReference type="InterPro" id="IPR048279">
    <property type="entry name" value="MdtK-like"/>
</dbReference>
<evidence type="ECO:0000256" key="7">
    <source>
        <dbReference type="ARBA" id="ARBA00022475"/>
    </source>
</evidence>
<dbReference type="AlphaFoldDB" id="N2BHK7"/>
<evidence type="ECO:0000256" key="11">
    <source>
        <dbReference type="ARBA" id="ARBA00023136"/>
    </source>
</evidence>
<evidence type="ECO:0000256" key="9">
    <source>
        <dbReference type="ARBA" id="ARBA00022989"/>
    </source>
</evidence>
<keyword evidence="15" id="KW-1185">Reference proteome</keyword>
<keyword evidence="5" id="KW-0813">Transport</keyword>
<feature type="transmembrane region" description="Helical" evidence="13">
    <location>
        <begin position="167"/>
        <end position="190"/>
    </location>
</feature>
<evidence type="ECO:0000256" key="1">
    <source>
        <dbReference type="ARBA" id="ARBA00003408"/>
    </source>
</evidence>
<dbReference type="Pfam" id="PF01554">
    <property type="entry name" value="MatE"/>
    <property type="match status" value="2"/>
</dbReference>
<feature type="transmembrane region" description="Helical" evidence="13">
    <location>
        <begin position="282"/>
        <end position="304"/>
    </location>
</feature>
<evidence type="ECO:0000256" key="8">
    <source>
        <dbReference type="ARBA" id="ARBA00022692"/>
    </source>
</evidence>
<dbReference type="eggNOG" id="COG0534">
    <property type="taxonomic scope" value="Bacteria"/>
</dbReference>
<dbReference type="NCBIfam" id="TIGR00797">
    <property type="entry name" value="matE"/>
    <property type="match status" value="1"/>
</dbReference>